<dbReference type="GO" id="GO:0071555">
    <property type="term" value="P:cell wall organization"/>
    <property type="evidence" value="ECO:0007669"/>
    <property type="project" value="UniProtKB-UniRule"/>
</dbReference>
<keyword evidence="8 9" id="KW-0813">Transport</keyword>
<keyword evidence="7 8" id="KW-0472">Membrane</keyword>
<dbReference type="HAMAP" id="MF_02078">
    <property type="entry name" value="MurJ_MviN"/>
    <property type="match status" value="1"/>
</dbReference>
<evidence type="ECO:0000256" key="5">
    <source>
        <dbReference type="ARBA" id="ARBA00022984"/>
    </source>
</evidence>
<feature type="transmembrane region" description="Helical" evidence="8">
    <location>
        <begin position="196"/>
        <end position="215"/>
    </location>
</feature>
<evidence type="ECO:0000256" key="3">
    <source>
        <dbReference type="ARBA" id="ARBA00022692"/>
    </source>
</evidence>
<comment type="subcellular location">
    <subcellularLocation>
        <location evidence="1 8">Cell membrane</location>
        <topology evidence="1 8">Multi-pass membrane protein</topology>
    </subcellularLocation>
</comment>
<dbReference type="NCBIfam" id="TIGR01695">
    <property type="entry name" value="murJ_mviN"/>
    <property type="match status" value="1"/>
</dbReference>
<dbReference type="GO" id="GO:0005886">
    <property type="term" value="C:plasma membrane"/>
    <property type="evidence" value="ECO:0007669"/>
    <property type="project" value="UniProtKB-SubCell"/>
</dbReference>
<dbReference type="PANTHER" id="PTHR47019:SF1">
    <property type="entry name" value="LIPID II FLIPPASE MURJ"/>
    <property type="match status" value="1"/>
</dbReference>
<evidence type="ECO:0000256" key="1">
    <source>
        <dbReference type="ARBA" id="ARBA00004651"/>
    </source>
</evidence>
<dbReference type="PIRSF" id="PIRSF002869">
    <property type="entry name" value="MviN"/>
    <property type="match status" value="1"/>
</dbReference>
<feature type="transmembrane region" description="Helical" evidence="8">
    <location>
        <begin position="276"/>
        <end position="298"/>
    </location>
</feature>
<comment type="caution">
    <text evidence="10">The sequence shown here is derived from an EMBL/GenBank/DDBJ whole genome shotgun (WGS) entry which is preliminary data.</text>
</comment>
<evidence type="ECO:0000256" key="2">
    <source>
        <dbReference type="ARBA" id="ARBA00022475"/>
    </source>
</evidence>
<feature type="transmembrane region" description="Helical" evidence="8">
    <location>
        <begin position="476"/>
        <end position="495"/>
    </location>
</feature>
<feature type="transmembrane region" description="Helical" evidence="8">
    <location>
        <begin position="30"/>
        <end position="48"/>
    </location>
</feature>
<comment type="function">
    <text evidence="8 9">Involved in peptidoglycan biosynthesis. Transports lipid-linked peptidoglycan precursors from the inner to the outer leaflet of the cytoplasmic membrane.</text>
</comment>
<dbReference type="GO" id="GO:0008360">
    <property type="term" value="P:regulation of cell shape"/>
    <property type="evidence" value="ECO:0007669"/>
    <property type="project" value="UniProtKB-UniRule"/>
</dbReference>
<comment type="similarity">
    <text evidence="8 9">Belongs to the MurJ/MviN family.</text>
</comment>
<gene>
    <name evidence="8 10" type="primary">murJ</name>
    <name evidence="10" type="ORF">ENV79_04235</name>
</gene>
<dbReference type="GO" id="GO:0009252">
    <property type="term" value="P:peptidoglycan biosynthetic process"/>
    <property type="evidence" value="ECO:0007669"/>
    <property type="project" value="UniProtKB-UniRule"/>
</dbReference>
<keyword evidence="5 8" id="KW-0573">Peptidoglycan synthesis</keyword>
<feature type="transmembrane region" description="Helical" evidence="8">
    <location>
        <begin position="447"/>
        <end position="464"/>
    </location>
</feature>
<evidence type="ECO:0000256" key="7">
    <source>
        <dbReference type="ARBA" id="ARBA00023136"/>
    </source>
</evidence>
<evidence type="ECO:0000256" key="4">
    <source>
        <dbReference type="ARBA" id="ARBA00022960"/>
    </source>
</evidence>
<feature type="transmembrane region" description="Helical" evidence="8">
    <location>
        <begin position="319"/>
        <end position="340"/>
    </location>
</feature>
<feature type="transmembrane region" description="Helical" evidence="8">
    <location>
        <begin position="386"/>
        <end position="404"/>
    </location>
</feature>
<evidence type="ECO:0000256" key="6">
    <source>
        <dbReference type="ARBA" id="ARBA00022989"/>
    </source>
</evidence>
<keyword evidence="4 8" id="KW-0133">Cell shape</keyword>
<feature type="transmembrane region" description="Helical" evidence="8">
    <location>
        <begin position="136"/>
        <end position="162"/>
    </location>
</feature>
<sequence>MGVKRFFLKVFSFTLGTLISRITGLFREMVFAFLFGASYATDCFNVAFRIPNLLRDMFSETALSAAFVPTFCEKMKKGEKKELHLFASNVLNFLLLAVGMLTLLLIIFAPYVVKIISLGFSKESTKYLLTLKLTKIMLPFLFFISLASWAMGFLISYGYFFISAFASSVFNIISILIPLITYSLFLKAHLEPIFSMAYGVLFGSIGQFLFLLIFLKKTGYCYYLYLNLADASFKRVIKLYLPMLLGLAAYQINFFVNTILITFLEEKSITYLNYAYRIMHLPAGLFGVAVGSVSLCEFSLTEKEKLKEELFLPIKINTLIILPITLIFIILSLPLTQILYQRGRFTFTDSYYTSIALSLYSLLIFPSSLVRVFAAYFYSLKDTKTPAFIGFLSVALNIFLNLFLMKKIGFKAFPISSSIATFLNATLLYLILKKKEKINIFKERKKFFLKILLLLIPFAFLNYFSFKLFSFLKLPLSLALTFTFIIALSYLFPFLKKEGLF</sequence>
<dbReference type="CDD" id="cd13123">
    <property type="entry name" value="MATE_MurJ_like"/>
    <property type="match status" value="1"/>
</dbReference>
<dbReference type="PRINTS" id="PR01806">
    <property type="entry name" value="VIRFACTRMVIN"/>
</dbReference>
<dbReference type="AlphaFoldDB" id="A0A7V5Y086"/>
<keyword evidence="8 9" id="KW-0961">Cell wall biogenesis/degradation</keyword>
<name>A0A7V5Y086_UNCW3</name>
<organism evidence="10">
    <name type="scientific">candidate division WOR-3 bacterium</name>
    <dbReference type="NCBI Taxonomy" id="2052148"/>
    <lineage>
        <taxon>Bacteria</taxon>
        <taxon>Bacteria division WOR-3</taxon>
    </lineage>
</organism>
<dbReference type="InterPro" id="IPR004268">
    <property type="entry name" value="MurJ"/>
</dbReference>
<evidence type="ECO:0000256" key="9">
    <source>
        <dbReference type="PIRNR" id="PIRNR002869"/>
    </source>
</evidence>
<dbReference type="UniPathway" id="UPA00219"/>
<dbReference type="GO" id="GO:0015648">
    <property type="term" value="F:lipid-linked peptidoglycan transporter activity"/>
    <property type="evidence" value="ECO:0007669"/>
    <property type="project" value="UniProtKB-UniRule"/>
</dbReference>
<evidence type="ECO:0000256" key="8">
    <source>
        <dbReference type="HAMAP-Rule" id="MF_02078"/>
    </source>
</evidence>
<feature type="transmembrane region" description="Helical" evidence="8">
    <location>
        <begin position="7"/>
        <end position="24"/>
    </location>
</feature>
<feature type="transmembrane region" description="Helical" evidence="8">
    <location>
        <begin position="236"/>
        <end position="264"/>
    </location>
</feature>
<protein>
    <recommendedName>
        <fullName evidence="8">Probable lipid II flippase MurJ</fullName>
    </recommendedName>
</protein>
<dbReference type="InterPro" id="IPR051050">
    <property type="entry name" value="Lipid_II_flippase_MurJ/MviN"/>
</dbReference>
<dbReference type="Pfam" id="PF03023">
    <property type="entry name" value="MurJ"/>
    <property type="match status" value="1"/>
</dbReference>
<feature type="transmembrane region" description="Helical" evidence="8">
    <location>
        <begin position="83"/>
        <end position="116"/>
    </location>
</feature>
<keyword evidence="6 8" id="KW-1133">Transmembrane helix</keyword>
<accession>A0A7V5Y086</accession>
<reference evidence="10" key="1">
    <citation type="journal article" date="2020" name="mSystems">
        <title>Genome- and Community-Level Interaction Insights into Carbon Utilization and Element Cycling Functions of Hydrothermarchaeota in Hydrothermal Sediment.</title>
        <authorList>
            <person name="Zhou Z."/>
            <person name="Liu Y."/>
            <person name="Xu W."/>
            <person name="Pan J."/>
            <person name="Luo Z.H."/>
            <person name="Li M."/>
        </authorList>
    </citation>
    <scope>NUCLEOTIDE SEQUENCE [LARGE SCALE GENOMIC DNA]</scope>
    <source>
        <strain evidence="10">SpSt-791</strain>
    </source>
</reference>
<keyword evidence="2 8" id="KW-1003">Cell membrane</keyword>
<dbReference type="EMBL" id="DTHS01000026">
    <property type="protein sequence ID" value="HHR48835.1"/>
    <property type="molecule type" value="Genomic_DNA"/>
</dbReference>
<proteinExistence type="inferred from homology"/>
<keyword evidence="3 8" id="KW-0812">Transmembrane</keyword>
<feature type="transmembrane region" description="Helical" evidence="8">
    <location>
        <begin position="410"/>
        <end position="432"/>
    </location>
</feature>
<evidence type="ECO:0000313" key="10">
    <source>
        <dbReference type="EMBL" id="HHR48835.1"/>
    </source>
</evidence>
<feature type="transmembrane region" description="Helical" evidence="8">
    <location>
        <begin position="352"/>
        <end position="374"/>
    </location>
</feature>
<dbReference type="GO" id="GO:0034204">
    <property type="term" value="P:lipid translocation"/>
    <property type="evidence" value="ECO:0007669"/>
    <property type="project" value="TreeGrafter"/>
</dbReference>
<comment type="pathway">
    <text evidence="8">Cell wall biogenesis; peptidoglycan biosynthesis.</text>
</comment>
<dbReference type="PANTHER" id="PTHR47019">
    <property type="entry name" value="LIPID II FLIPPASE MURJ"/>
    <property type="match status" value="1"/>
</dbReference>